<dbReference type="RefSeq" id="WP_187634303.1">
    <property type="nucleotide sequence ID" value="NZ_VZQQ01000008.1"/>
</dbReference>
<evidence type="ECO:0000313" key="2">
    <source>
        <dbReference type="Proteomes" id="UP000736373"/>
    </source>
</evidence>
<sequence length="132" mass="14368">MTDIALARKKACLAVVHAVLTDLIDDSDLIDAARRVADYLADDLEGKITETDAVLLAVTALTKVNRTTRQWSDVDGNSMDAIRVADFIIDEQKNGYDRATNPPGTTSTAERIQARAAAVIRPMESPARPVHH</sequence>
<accession>A0ABR7PLL8</accession>
<name>A0ABR7PLL8_9BURK</name>
<comment type="caution">
    <text evidence="1">The sequence shown here is derived from an EMBL/GenBank/DDBJ whole genome shotgun (WGS) entry which is preliminary data.</text>
</comment>
<evidence type="ECO:0000313" key="1">
    <source>
        <dbReference type="EMBL" id="MBC8747205.1"/>
    </source>
</evidence>
<gene>
    <name evidence="1" type="ORF">F6X42_11480</name>
</gene>
<dbReference type="EMBL" id="VZQQ01000008">
    <property type="protein sequence ID" value="MBC8747205.1"/>
    <property type="molecule type" value="Genomic_DNA"/>
</dbReference>
<proteinExistence type="predicted"/>
<dbReference type="Proteomes" id="UP000736373">
    <property type="component" value="Unassembled WGS sequence"/>
</dbReference>
<reference evidence="1 2" key="1">
    <citation type="submission" date="2019-09" db="EMBL/GenBank/DDBJ databases">
        <title>Paraburkholderia podalyriae sp. nov., A South African Podalyria-associated rhizobium.</title>
        <authorList>
            <person name="Mavima L."/>
            <person name="Beukes C.W."/>
            <person name="Palmer M."/>
            <person name="De Meyer S.E."/>
            <person name="James E.K."/>
            <person name="Maluk M."/>
            <person name="Avontuur J.R."/>
            <person name="Chan W.Y."/>
            <person name="Venter S.N."/>
            <person name="Steenkamp E.T."/>
        </authorList>
    </citation>
    <scope>NUCLEOTIDE SEQUENCE [LARGE SCALE GENOMIC DNA]</scope>
    <source>
        <strain evidence="1 2">WC7.3b</strain>
    </source>
</reference>
<keyword evidence="2" id="KW-1185">Reference proteome</keyword>
<protein>
    <submittedName>
        <fullName evidence="1">Uncharacterized protein</fullName>
    </submittedName>
</protein>
<organism evidence="1 2">
    <name type="scientific">Paraburkholderia podalyriae</name>
    <dbReference type="NCBI Taxonomy" id="1938811"/>
    <lineage>
        <taxon>Bacteria</taxon>
        <taxon>Pseudomonadati</taxon>
        <taxon>Pseudomonadota</taxon>
        <taxon>Betaproteobacteria</taxon>
        <taxon>Burkholderiales</taxon>
        <taxon>Burkholderiaceae</taxon>
        <taxon>Paraburkholderia</taxon>
    </lineage>
</organism>